<dbReference type="Gene3D" id="3.40.50.720">
    <property type="entry name" value="NAD(P)-binding Rossmann-like Domain"/>
    <property type="match status" value="1"/>
</dbReference>
<dbReference type="Gene3D" id="3.40.1190.10">
    <property type="entry name" value="Mur-like, catalytic domain"/>
    <property type="match status" value="1"/>
</dbReference>
<proteinExistence type="inferred from homology"/>
<dbReference type="InterPro" id="IPR036615">
    <property type="entry name" value="Mur_ligase_C_dom_sf"/>
</dbReference>
<evidence type="ECO:0000313" key="18">
    <source>
        <dbReference type="EMBL" id="NKE08884.1"/>
    </source>
</evidence>
<evidence type="ECO:0000259" key="15">
    <source>
        <dbReference type="Pfam" id="PF01225"/>
    </source>
</evidence>
<dbReference type="GO" id="GO:0008763">
    <property type="term" value="F:UDP-N-acetylmuramate-L-alanine ligase activity"/>
    <property type="evidence" value="ECO:0007669"/>
    <property type="project" value="UniProtKB-UniRule"/>
</dbReference>
<dbReference type="GO" id="GO:0008360">
    <property type="term" value="P:regulation of cell shape"/>
    <property type="evidence" value="ECO:0007669"/>
    <property type="project" value="UniProtKB-KW"/>
</dbReference>
<dbReference type="SUPFAM" id="SSF53623">
    <property type="entry name" value="MurD-like peptide ligases, catalytic domain"/>
    <property type="match status" value="1"/>
</dbReference>
<dbReference type="GO" id="GO:0051301">
    <property type="term" value="P:cell division"/>
    <property type="evidence" value="ECO:0007669"/>
    <property type="project" value="UniProtKB-KW"/>
</dbReference>
<keyword evidence="8 14" id="KW-0067">ATP-binding</keyword>
<evidence type="ECO:0000256" key="7">
    <source>
        <dbReference type="ARBA" id="ARBA00022741"/>
    </source>
</evidence>
<evidence type="ECO:0000256" key="11">
    <source>
        <dbReference type="ARBA" id="ARBA00023306"/>
    </source>
</evidence>
<keyword evidence="10 14" id="KW-0573">Peptidoglycan synthesis</keyword>
<gene>
    <name evidence="14" type="primary">murC</name>
    <name evidence="18" type="ORF">GTW58_02750</name>
</gene>
<keyword evidence="4 14" id="KW-0963">Cytoplasm</keyword>
<protein>
    <recommendedName>
        <fullName evidence="3 14">UDP-N-acetylmuramate--L-alanine ligase</fullName>
        <ecNumber evidence="3 14">6.3.2.8</ecNumber>
    </recommendedName>
    <alternativeName>
        <fullName evidence="14">UDP-N-acetylmuramoyl-L-alanine synthetase</fullName>
    </alternativeName>
</protein>
<evidence type="ECO:0000256" key="4">
    <source>
        <dbReference type="ARBA" id="ARBA00022490"/>
    </source>
</evidence>
<dbReference type="GO" id="GO:0009252">
    <property type="term" value="P:peptidoglycan biosynthetic process"/>
    <property type="evidence" value="ECO:0007669"/>
    <property type="project" value="UniProtKB-UniRule"/>
</dbReference>
<feature type="domain" description="Mur ligase N-terminal catalytic" evidence="15">
    <location>
        <begin position="14"/>
        <end position="109"/>
    </location>
</feature>
<feature type="domain" description="Mur ligase C-terminal" evidence="16">
    <location>
        <begin position="323"/>
        <end position="451"/>
    </location>
</feature>
<evidence type="ECO:0000256" key="5">
    <source>
        <dbReference type="ARBA" id="ARBA00022598"/>
    </source>
</evidence>
<name>A0A846TSU9_9MICC</name>
<dbReference type="InterPro" id="IPR036565">
    <property type="entry name" value="Mur-like_cat_sf"/>
</dbReference>
<evidence type="ECO:0000313" key="19">
    <source>
        <dbReference type="Proteomes" id="UP000521379"/>
    </source>
</evidence>
<keyword evidence="9 14" id="KW-0133">Cell shape</keyword>
<dbReference type="InterPro" id="IPR004101">
    <property type="entry name" value="Mur_ligase_C"/>
</dbReference>
<dbReference type="UniPathway" id="UPA00219"/>
<dbReference type="GO" id="GO:0005524">
    <property type="term" value="F:ATP binding"/>
    <property type="evidence" value="ECO:0007669"/>
    <property type="project" value="UniProtKB-UniRule"/>
</dbReference>
<comment type="pathway">
    <text evidence="2 14">Cell wall biogenesis; peptidoglycan biosynthesis.</text>
</comment>
<comment type="catalytic activity">
    <reaction evidence="13 14">
        <text>UDP-N-acetyl-alpha-D-muramate + L-alanine + ATP = UDP-N-acetyl-alpha-D-muramoyl-L-alanine + ADP + phosphate + H(+)</text>
        <dbReference type="Rhea" id="RHEA:23372"/>
        <dbReference type="ChEBI" id="CHEBI:15378"/>
        <dbReference type="ChEBI" id="CHEBI:30616"/>
        <dbReference type="ChEBI" id="CHEBI:43474"/>
        <dbReference type="ChEBI" id="CHEBI:57972"/>
        <dbReference type="ChEBI" id="CHEBI:70757"/>
        <dbReference type="ChEBI" id="CHEBI:83898"/>
        <dbReference type="ChEBI" id="CHEBI:456216"/>
        <dbReference type="EC" id="6.3.2.8"/>
    </reaction>
</comment>
<dbReference type="InterPro" id="IPR005758">
    <property type="entry name" value="UDP-N-AcMur_Ala_ligase_MurC"/>
</dbReference>
<comment type="caution">
    <text evidence="18">The sequence shown here is derived from an EMBL/GenBank/DDBJ whole genome shotgun (WGS) entry which is preliminary data.</text>
</comment>
<accession>A0A846TSU9</accession>
<evidence type="ECO:0000259" key="17">
    <source>
        <dbReference type="Pfam" id="PF08245"/>
    </source>
</evidence>
<dbReference type="Gene3D" id="3.90.190.20">
    <property type="entry name" value="Mur ligase, C-terminal domain"/>
    <property type="match status" value="1"/>
</dbReference>
<dbReference type="EMBL" id="JAAVUN010000003">
    <property type="protein sequence ID" value="NKE08884.1"/>
    <property type="molecule type" value="Genomic_DNA"/>
</dbReference>
<evidence type="ECO:0000256" key="14">
    <source>
        <dbReference type="HAMAP-Rule" id="MF_00046"/>
    </source>
</evidence>
<keyword evidence="7 14" id="KW-0547">Nucleotide-binding</keyword>
<evidence type="ECO:0000256" key="1">
    <source>
        <dbReference type="ARBA" id="ARBA00004496"/>
    </source>
</evidence>
<dbReference type="PANTHER" id="PTHR43445:SF3">
    <property type="entry name" value="UDP-N-ACETYLMURAMATE--L-ALANINE LIGASE"/>
    <property type="match status" value="1"/>
</dbReference>
<dbReference type="Pfam" id="PF08245">
    <property type="entry name" value="Mur_ligase_M"/>
    <property type="match status" value="1"/>
</dbReference>
<evidence type="ECO:0000256" key="3">
    <source>
        <dbReference type="ARBA" id="ARBA00012211"/>
    </source>
</evidence>
<evidence type="ECO:0000256" key="2">
    <source>
        <dbReference type="ARBA" id="ARBA00004752"/>
    </source>
</evidence>
<comment type="similarity">
    <text evidence="14">Belongs to the MurCDEF family.</text>
</comment>
<comment type="function">
    <text evidence="14">Cell wall formation.</text>
</comment>
<feature type="domain" description="Mur ligase central" evidence="17">
    <location>
        <begin position="116"/>
        <end position="301"/>
    </location>
</feature>
<dbReference type="HAMAP" id="MF_00046">
    <property type="entry name" value="MurC"/>
    <property type="match status" value="1"/>
</dbReference>
<evidence type="ECO:0000256" key="6">
    <source>
        <dbReference type="ARBA" id="ARBA00022618"/>
    </source>
</evidence>
<dbReference type="InterPro" id="IPR013221">
    <property type="entry name" value="Mur_ligase_cen"/>
</dbReference>
<comment type="subcellular location">
    <subcellularLocation>
        <location evidence="1 14">Cytoplasm</location>
    </subcellularLocation>
</comment>
<evidence type="ECO:0000256" key="10">
    <source>
        <dbReference type="ARBA" id="ARBA00022984"/>
    </source>
</evidence>
<dbReference type="InterPro" id="IPR050061">
    <property type="entry name" value="MurCDEF_pg_biosynth"/>
</dbReference>
<dbReference type="SUPFAM" id="SSF51984">
    <property type="entry name" value="MurCD N-terminal domain"/>
    <property type="match status" value="1"/>
</dbReference>
<dbReference type="Pfam" id="PF01225">
    <property type="entry name" value="Mur_ligase"/>
    <property type="match status" value="1"/>
</dbReference>
<evidence type="ECO:0000256" key="8">
    <source>
        <dbReference type="ARBA" id="ARBA00022840"/>
    </source>
</evidence>
<evidence type="ECO:0000256" key="9">
    <source>
        <dbReference type="ARBA" id="ARBA00022960"/>
    </source>
</evidence>
<dbReference type="Pfam" id="PF02875">
    <property type="entry name" value="Mur_ligase_C"/>
    <property type="match status" value="1"/>
</dbReference>
<sequence length="478" mass="49677">MVGVNTNPQDLGRTHLIGIGGAGMSAVARLLLAHGVPVYGSDAQDSTAVTQLREQGATVTVGQKAENVQDVDTVVISTAIRESNPELAAARERGLQVVHRSDALAVSMHGSHVVAVAGTHGKTTTSSMTAVMLEAAGRQPSWAIGAHVADLGANAALGHGEWFVAEADESDGSFLKYAPSVAVVTNIEPDHLDHYPTVEAFFQAFDDFAATLRDGGTLVACQDDPGSRDLARKVRDRGGRVLTYGTDSTADIEIHDVEPHGLGSSAALVVGEGADARRHRLTLSVPGMHNVQNATAAFAVALATGVPAEDALRGLTGFHGSARRFDLKGEGGGVRVFDDYAHHPTEVAAALTAARNVAGEGHRVLAMFQPHLFSRTKAFATEFAAALELADHAWVLPIFAAREDPMPGVTSELITDAAGENVTAAEDAQQAMDQMVAQAQPGDLMLTIGAGDVTVHGPRLVEALATAADQASAGEATR</sequence>
<dbReference type="AlphaFoldDB" id="A0A846TSU9"/>
<evidence type="ECO:0000259" key="16">
    <source>
        <dbReference type="Pfam" id="PF02875"/>
    </source>
</evidence>
<dbReference type="GO" id="GO:0005737">
    <property type="term" value="C:cytoplasm"/>
    <property type="evidence" value="ECO:0007669"/>
    <property type="project" value="UniProtKB-SubCell"/>
</dbReference>
<evidence type="ECO:0000256" key="13">
    <source>
        <dbReference type="ARBA" id="ARBA00047833"/>
    </source>
</evidence>
<dbReference type="InterPro" id="IPR000713">
    <property type="entry name" value="Mur_ligase_N"/>
</dbReference>
<keyword evidence="11 14" id="KW-0131">Cell cycle</keyword>
<dbReference type="SUPFAM" id="SSF53244">
    <property type="entry name" value="MurD-like peptide ligases, peptide-binding domain"/>
    <property type="match status" value="1"/>
</dbReference>
<organism evidence="18 19">
    <name type="scientific">Kocuria subflava</name>
    <dbReference type="NCBI Taxonomy" id="1736139"/>
    <lineage>
        <taxon>Bacteria</taxon>
        <taxon>Bacillati</taxon>
        <taxon>Actinomycetota</taxon>
        <taxon>Actinomycetes</taxon>
        <taxon>Micrococcales</taxon>
        <taxon>Micrococcaceae</taxon>
        <taxon>Kocuria</taxon>
    </lineage>
</organism>
<reference evidence="18 19" key="1">
    <citation type="submission" date="2020-02" db="EMBL/GenBank/DDBJ databases">
        <authorList>
            <person name="Sun Q."/>
        </authorList>
    </citation>
    <scope>NUCLEOTIDE SEQUENCE [LARGE SCALE GENOMIC DNA]</scope>
    <source>
        <strain evidence="18 19">YIM 13062</strain>
    </source>
</reference>
<dbReference type="EC" id="6.3.2.8" evidence="3 14"/>
<dbReference type="Proteomes" id="UP000521379">
    <property type="component" value="Unassembled WGS sequence"/>
</dbReference>
<keyword evidence="6 14" id="KW-0132">Cell division</keyword>
<dbReference type="NCBIfam" id="TIGR01082">
    <property type="entry name" value="murC"/>
    <property type="match status" value="1"/>
</dbReference>
<feature type="binding site" evidence="14">
    <location>
        <begin position="118"/>
        <end position="124"/>
    </location>
    <ligand>
        <name>ATP</name>
        <dbReference type="ChEBI" id="CHEBI:30616"/>
    </ligand>
</feature>
<evidence type="ECO:0000256" key="12">
    <source>
        <dbReference type="ARBA" id="ARBA00023316"/>
    </source>
</evidence>
<keyword evidence="5 14" id="KW-0436">Ligase</keyword>
<keyword evidence="12 14" id="KW-0961">Cell wall biogenesis/degradation</keyword>
<keyword evidence="19" id="KW-1185">Reference proteome</keyword>
<dbReference type="GO" id="GO:0071555">
    <property type="term" value="P:cell wall organization"/>
    <property type="evidence" value="ECO:0007669"/>
    <property type="project" value="UniProtKB-KW"/>
</dbReference>
<dbReference type="PANTHER" id="PTHR43445">
    <property type="entry name" value="UDP-N-ACETYLMURAMATE--L-ALANINE LIGASE-RELATED"/>
    <property type="match status" value="1"/>
</dbReference>